<dbReference type="Proteomes" id="UP001367508">
    <property type="component" value="Unassembled WGS sequence"/>
</dbReference>
<comment type="caution">
    <text evidence="1">The sequence shown here is derived from an EMBL/GenBank/DDBJ whole genome shotgun (WGS) entry which is preliminary data.</text>
</comment>
<protein>
    <submittedName>
        <fullName evidence="1">Uncharacterized protein</fullName>
    </submittedName>
</protein>
<evidence type="ECO:0000313" key="2">
    <source>
        <dbReference type="Proteomes" id="UP001367508"/>
    </source>
</evidence>
<organism evidence="1 2">
    <name type="scientific">Canavalia gladiata</name>
    <name type="common">Sword bean</name>
    <name type="synonym">Dolichos gladiatus</name>
    <dbReference type="NCBI Taxonomy" id="3824"/>
    <lineage>
        <taxon>Eukaryota</taxon>
        <taxon>Viridiplantae</taxon>
        <taxon>Streptophyta</taxon>
        <taxon>Embryophyta</taxon>
        <taxon>Tracheophyta</taxon>
        <taxon>Spermatophyta</taxon>
        <taxon>Magnoliopsida</taxon>
        <taxon>eudicotyledons</taxon>
        <taxon>Gunneridae</taxon>
        <taxon>Pentapetalae</taxon>
        <taxon>rosids</taxon>
        <taxon>fabids</taxon>
        <taxon>Fabales</taxon>
        <taxon>Fabaceae</taxon>
        <taxon>Papilionoideae</taxon>
        <taxon>50 kb inversion clade</taxon>
        <taxon>NPAAA clade</taxon>
        <taxon>indigoferoid/millettioid clade</taxon>
        <taxon>Phaseoleae</taxon>
        <taxon>Canavalia</taxon>
    </lineage>
</organism>
<reference evidence="1 2" key="1">
    <citation type="submission" date="2024-01" db="EMBL/GenBank/DDBJ databases">
        <title>The genomes of 5 underutilized Papilionoideae crops provide insights into root nodulation and disease resistanc.</title>
        <authorList>
            <person name="Jiang F."/>
        </authorList>
    </citation>
    <scope>NUCLEOTIDE SEQUENCE [LARGE SCALE GENOMIC DNA]</scope>
    <source>
        <strain evidence="1">LVBAO_FW01</strain>
        <tissue evidence="1">Leaves</tissue>
    </source>
</reference>
<accession>A0AAN9MDQ2</accession>
<sequence>MWEFFSIFTNSHAKRLGSHAYGHYSRIPQTTYWKAMHPWLGKRKLMSWDVEAEAGTCKIMLVARRSRIKAMIIRSHEEGVFRCHAQAVVSGATTRKITRPTQARYFNKEPNPFTMKGSINQAPFNIIASNASMHKKSGQMVSTLSIRFRDCVRIPPATIRFFIKAPLITKQRSCVLSQGTLQVGYAARRTWAYLA</sequence>
<gene>
    <name evidence="1" type="ORF">VNO77_08142</name>
</gene>
<dbReference type="EMBL" id="JAYMYQ010000002">
    <property type="protein sequence ID" value="KAK7350062.1"/>
    <property type="molecule type" value="Genomic_DNA"/>
</dbReference>
<evidence type="ECO:0000313" key="1">
    <source>
        <dbReference type="EMBL" id="KAK7350062.1"/>
    </source>
</evidence>
<dbReference type="AlphaFoldDB" id="A0AAN9MDQ2"/>
<keyword evidence="2" id="KW-1185">Reference proteome</keyword>
<name>A0AAN9MDQ2_CANGL</name>
<proteinExistence type="predicted"/>